<keyword evidence="2" id="KW-0808">Transferase</keyword>
<dbReference type="Gene3D" id="3.40.47.10">
    <property type="match status" value="1"/>
</dbReference>
<dbReference type="KEGG" id="mrh:MycrhN_6279"/>
<dbReference type="SUPFAM" id="SSF53901">
    <property type="entry name" value="Thiolase-like"/>
    <property type="match status" value="2"/>
</dbReference>
<dbReference type="OrthoDB" id="9785768at2"/>
<dbReference type="AlphaFoldDB" id="G8RUZ7"/>
<dbReference type="PANTHER" id="PTHR42870:SF1">
    <property type="entry name" value="NON-SPECIFIC LIPID-TRANSFER PROTEIN-LIKE 2"/>
    <property type="match status" value="1"/>
</dbReference>
<dbReference type="InterPro" id="IPR055140">
    <property type="entry name" value="Thiolase_C_2"/>
</dbReference>
<evidence type="ECO:0000313" key="3">
    <source>
        <dbReference type="Proteomes" id="UP000005442"/>
    </source>
</evidence>
<evidence type="ECO:0000259" key="1">
    <source>
        <dbReference type="Pfam" id="PF22691"/>
    </source>
</evidence>
<dbReference type="EMBL" id="CP003169">
    <property type="protein sequence ID" value="AEV76737.1"/>
    <property type="molecule type" value="Genomic_DNA"/>
</dbReference>
<sequence length="397" mass="42036">MSFFEKDTIVSGLGISRIGRKTGIPGLELTMEAARAAIADAGLTPDDIDGFATFGDTLPAEVVASLGNQATDVGVGFGTGGVLTPFMSALAAVAENRARHVLVYRTVQMLGGAMTGSTASPLLAPLADPPLEPRLPGTRRKLKPFEDINALLAAHAYSAANWVAMHCRRHMALYGTTKEQLGWLAINSRRNAGLNPRAAFRDPMTMDDYLASRPISTPFGLFDCDVPIDGAIALVVSHADYAKDCPNPAVKVEAIGGAYGSDGWFHRDDFPKMASSEAAAEMWSRTDLKPSDVDVAEIYDGFTFLTFAWLEALGFCGDGEAGPFVEGATRIALDGELPLNTYGGQLSAGRMHGYWLLHEACLQLRGQAGDRQLARRPEVAVAAAGGGPIAGCMVLTC</sequence>
<feature type="domain" description="Thiolase C-terminal" evidence="1">
    <location>
        <begin position="266"/>
        <end position="390"/>
    </location>
</feature>
<dbReference type="CDD" id="cd00829">
    <property type="entry name" value="SCP-x_thiolase"/>
    <property type="match status" value="1"/>
</dbReference>
<dbReference type="HOGENOM" id="CLU_035425_2_0_11"/>
<organism evidence="2 3">
    <name type="scientific">Mycolicibacterium rhodesiae (strain NBB3)</name>
    <name type="common">Mycobacterium rhodesiae</name>
    <dbReference type="NCBI Taxonomy" id="710685"/>
    <lineage>
        <taxon>Bacteria</taxon>
        <taxon>Bacillati</taxon>
        <taxon>Actinomycetota</taxon>
        <taxon>Actinomycetes</taxon>
        <taxon>Mycobacteriales</taxon>
        <taxon>Mycobacteriaceae</taxon>
        <taxon>Mycolicibacterium</taxon>
    </lineage>
</organism>
<gene>
    <name evidence="2" type="ordered locus">MycrhN_6279</name>
</gene>
<evidence type="ECO:0000313" key="2">
    <source>
        <dbReference type="EMBL" id="AEV76737.1"/>
    </source>
</evidence>
<dbReference type="GO" id="GO:0016747">
    <property type="term" value="F:acyltransferase activity, transferring groups other than amino-acyl groups"/>
    <property type="evidence" value="ECO:0007669"/>
    <property type="project" value="InterPro"/>
</dbReference>
<dbReference type="Pfam" id="PF22691">
    <property type="entry name" value="Thiolase_C_1"/>
    <property type="match status" value="1"/>
</dbReference>
<dbReference type="PATRIC" id="fig|710685.3.peg.6305"/>
<dbReference type="Proteomes" id="UP000005442">
    <property type="component" value="Chromosome"/>
</dbReference>
<dbReference type="InterPro" id="IPR002155">
    <property type="entry name" value="Thiolase"/>
</dbReference>
<reference evidence="2 3" key="1">
    <citation type="submission" date="2011-12" db="EMBL/GenBank/DDBJ databases">
        <title>Complete sequence of Mycobacterium rhodesiae NBB3.</title>
        <authorList>
            <consortium name="US DOE Joint Genome Institute"/>
            <person name="Lucas S."/>
            <person name="Han J."/>
            <person name="Lapidus A."/>
            <person name="Cheng J.-F."/>
            <person name="Goodwin L."/>
            <person name="Pitluck S."/>
            <person name="Peters L."/>
            <person name="Mikhailova N."/>
            <person name="Gu W."/>
            <person name="Detter J.C."/>
            <person name="Han C."/>
            <person name="Tapia R."/>
            <person name="Land M."/>
            <person name="Hauser L."/>
            <person name="Kyrpides N."/>
            <person name="Ivanova N."/>
            <person name="Pagani I."/>
            <person name="Mattes T."/>
            <person name="Holmes A."/>
            <person name="Rutledge P."/>
            <person name="Paulsen I."/>
            <person name="Coleman N."/>
            <person name="Woyke T."/>
        </authorList>
    </citation>
    <scope>NUCLEOTIDE SEQUENCE [LARGE SCALE GENOMIC DNA]</scope>
    <source>
        <strain evidence="2 3">NBB3</strain>
    </source>
</reference>
<dbReference type="PIRSF" id="PIRSF000429">
    <property type="entry name" value="Ac-CoA_Ac_transf"/>
    <property type="match status" value="1"/>
</dbReference>
<accession>G8RUZ7</accession>
<dbReference type="InterPro" id="IPR016039">
    <property type="entry name" value="Thiolase-like"/>
</dbReference>
<keyword evidence="3" id="KW-1185">Reference proteome</keyword>
<proteinExistence type="predicted"/>
<name>G8RUZ7_MYCRN</name>
<dbReference type="RefSeq" id="WP_014214474.1">
    <property type="nucleotide sequence ID" value="NC_016604.1"/>
</dbReference>
<dbReference type="PANTHER" id="PTHR42870">
    <property type="entry name" value="ACETYL-COA C-ACETYLTRANSFERASE"/>
    <property type="match status" value="1"/>
</dbReference>
<dbReference type="eggNOG" id="COG0183">
    <property type="taxonomic scope" value="Bacteria"/>
</dbReference>
<protein>
    <submittedName>
        <fullName evidence="2">Acetyl-CoA acetyltransferase</fullName>
    </submittedName>
</protein>
<dbReference type="STRING" id="710685.MycrhN_6279"/>